<dbReference type="EMBL" id="CP001014">
    <property type="protein sequence ID" value="ACB40574.1"/>
    <property type="molecule type" value="Genomic_DNA"/>
</dbReference>
<dbReference type="OrthoDB" id="28328at2157"/>
<sequence length="80" mass="8429">MMQAVGLAGLLFIVAAWAVNIMRRSPPPPLDLTVLYFLGSVALTVYAAASGDVVFTVLNGVSSVLSLVNIVRALRIKSGR</sequence>
<evidence type="ECO:0000256" key="1">
    <source>
        <dbReference type="SAM" id="Phobius"/>
    </source>
</evidence>
<dbReference type="RefSeq" id="WP_012350993.1">
    <property type="nucleotide sequence ID" value="NC_010525.1"/>
</dbReference>
<name>B1YAC5_PYRNV</name>
<dbReference type="KEGG" id="tne:Tneu_1652"/>
<evidence type="ECO:0000313" key="3">
    <source>
        <dbReference type="EMBL" id="ACB40574.1"/>
    </source>
</evidence>
<dbReference type="STRING" id="444157.Tneu_1652"/>
<reference evidence="3" key="1">
    <citation type="submission" date="2008-03" db="EMBL/GenBank/DDBJ databases">
        <title>Complete sequence of Thermoproteus neutrophilus V24Sta.</title>
        <authorList>
            <consortium name="US DOE Joint Genome Institute"/>
            <person name="Copeland A."/>
            <person name="Lucas S."/>
            <person name="Lapidus A."/>
            <person name="Glavina del Rio T."/>
            <person name="Dalin E."/>
            <person name="Tice H."/>
            <person name="Bruce D."/>
            <person name="Goodwin L."/>
            <person name="Pitluck S."/>
            <person name="Sims D."/>
            <person name="Brettin T."/>
            <person name="Detter J.C."/>
            <person name="Han C."/>
            <person name="Kuske C.R."/>
            <person name="Schmutz J."/>
            <person name="Larimer F."/>
            <person name="Land M."/>
            <person name="Hauser L."/>
            <person name="Kyrpides N."/>
            <person name="Mikhailova N."/>
            <person name="Biddle J.F."/>
            <person name="Zhang Z."/>
            <person name="Fitz-Gibbon S.T."/>
            <person name="Lowe T.M."/>
            <person name="Saltikov C."/>
            <person name="House C.H."/>
            <person name="Richardson P."/>
        </authorList>
    </citation>
    <scope>NUCLEOTIDE SEQUENCE [LARGE SCALE GENOMIC DNA]</scope>
    <source>
        <strain evidence="3">V24Sta</strain>
    </source>
</reference>
<keyword evidence="1" id="KW-0472">Membrane</keyword>
<dbReference type="Pfam" id="PF26604">
    <property type="entry name" value="CBU_0592"/>
    <property type="match status" value="1"/>
</dbReference>
<feature type="transmembrane region" description="Helical" evidence="1">
    <location>
        <begin position="34"/>
        <end position="58"/>
    </location>
</feature>
<accession>B1YAC5</accession>
<dbReference type="eggNOG" id="arCOG05661">
    <property type="taxonomic scope" value="Archaea"/>
</dbReference>
<dbReference type="HOGENOM" id="CLU_166571_1_0_2"/>
<keyword evidence="1" id="KW-1133">Transmembrane helix</keyword>
<feature type="domain" description="CBU-0592-like" evidence="2">
    <location>
        <begin position="3"/>
        <end position="75"/>
    </location>
</feature>
<dbReference type="InterPro" id="IPR058058">
    <property type="entry name" value="CBU_0592-like"/>
</dbReference>
<gene>
    <name evidence="3" type="ordered locus">Tneu_1652</name>
</gene>
<protein>
    <recommendedName>
        <fullName evidence="2">CBU-0592-like domain-containing protein</fullName>
    </recommendedName>
</protein>
<keyword evidence="1" id="KW-0812">Transmembrane</keyword>
<evidence type="ECO:0000259" key="2">
    <source>
        <dbReference type="Pfam" id="PF26604"/>
    </source>
</evidence>
<keyword evidence="4" id="KW-1185">Reference proteome</keyword>
<evidence type="ECO:0000313" key="4">
    <source>
        <dbReference type="Proteomes" id="UP000001694"/>
    </source>
</evidence>
<dbReference type="GeneID" id="6165473"/>
<dbReference type="AlphaFoldDB" id="B1YAC5"/>
<proteinExistence type="predicted"/>
<dbReference type="Proteomes" id="UP000001694">
    <property type="component" value="Chromosome"/>
</dbReference>
<organism evidence="3 4">
    <name type="scientific">Pyrobaculum neutrophilum (strain DSM 2338 / JCM 9278 / NBRC 100436 / V24Sta)</name>
    <name type="common">Thermoproteus neutrophilus</name>
    <dbReference type="NCBI Taxonomy" id="444157"/>
    <lineage>
        <taxon>Archaea</taxon>
        <taxon>Thermoproteota</taxon>
        <taxon>Thermoprotei</taxon>
        <taxon>Thermoproteales</taxon>
        <taxon>Thermoproteaceae</taxon>
        <taxon>Pyrobaculum</taxon>
    </lineage>
</organism>